<accession>A0AAD6S7N5</accession>
<feature type="compositionally biased region" description="Polar residues" evidence="1">
    <location>
        <begin position="283"/>
        <end position="297"/>
    </location>
</feature>
<evidence type="ECO:0000256" key="1">
    <source>
        <dbReference type="SAM" id="MobiDB-lite"/>
    </source>
</evidence>
<feature type="region of interest" description="Disordered" evidence="1">
    <location>
        <begin position="120"/>
        <end position="151"/>
    </location>
</feature>
<proteinExistence type="predicted"/>
<dbReference type="AlphaFoldDB" id="A0AAD6S7N5"/>
<name>A0AAD6S7N5_9AGAR</name>
<feature type="compositionally biased region" description="Low complexity" evidence="1">
    <location>
        <begin position="248"/>
        <end position="263"/>
    </location>
</feature>
<sequence>MIPPELLALAEAPPEFVACTVPEHTGHNFVTHAQFSRNQQKTYWLLLGPLNEGVYTLKADCLRAQNGLGLVAASAVFVATCSEWKDVVVWWQRYCFHRHRKCSSHPTACVRGCPTHERQVVAETTQPQPKNKKRDVVKKEPMVKEEAEVSAGVVKQEVLTPAVKREAAGTATKRKAEMQSPATIPKTPAKGGTRRLPHARKAPTLSYTDSSDDDARSQPAKARPRLRGRERRQLRWKTLHPVERRRSTISTVSSVSASSVAATKADTKGKGRAVSHAPGEGEPSSSAVMEGTPNTTLGAGKATDTTPARGATDRAREAPVSGISRASAAMAAPPAATSSISRAPPAIAGPSAPASSISRVGRDGGPSRSRGPSRAGIFYVSARGAVHHSRDQAFLDIDVGPIQPVVGYDAAMSYADKLVLGQNGATSGEEMDLGA</sequence>
<dbReference type="Proteomes" id="UP001218188">
    <property type="component" value="Unassembled WGS sequence"/>
</dbReference>
<gene>
    <name evidence="2" type="ORF">C8F04DRAFT_1272724</name>
</gene>
<feature type="compositionally biased region" description="Low complexity" evidence="1">
    <location>
        <begin position="321"/>
        <end position="359"/>
    </location>
</feature>
<feature type="compositionally biased region" description="Basic residues" evidence="1">
    <location>
        <begin position="192"/>
        <end position="201"/>
    </location>
</feature>
<evidence type="ECO:0000313" key="3">
    <source>
        <dbReference type="Proteomes" id="UP001218188"/>
    </source>
</evidence>
<reference evidence="2" key="1">
    <citation type="submission" date="2023-03" db="EMBL/GenBank/DDBJ databases">
        <title>Massive genome expansion in bonnet fungi (Mycena s.s.) driven by repeated elements and novel gene families across ecological guilds.</title>
        <authorList>
            <consortium name="Lawrence Berkeley National Laboratory"/>
            <person name="Harder C.B."/>
            <person name="Miyauchi S."/>
            <person name="Viragh M."/>
            <person name="Kuo A."/>
            <person name="Thoen E."/>
            <person name="Andreopoulos B."/>
            <person name="Lu D."/>
            <person name="Skrede I."/>
            <person name="Drula E."/>
            <person name="Henrissat B."/>
            <person name="Morin E."/>
            <person name="Kohler A."/>
            <person name="Barry K."/>
            <person name="LaButti K."/>
            <person name="Morin E."/>
            <person name="Salamov A."/>
            <person name="Lipzen A."/>
            <person name="Mereny Z."/>
            <person name="Hegedus B."/>
            <person name="Baldrian P."/>
            <person name="Stursova M."/>
            <person name="Weitz H."/>
            <person name="Taylor A."/>
            <person name="Grigoriev I.V."/>
            <person name="Nagy L.G."/>
            <person name="Martin F."/>
            <person name="Kauserud H."/>
        </authorList>
    </citation>
    <scope>NUCLEOTIDE SEQUENCE</scope>
    <source>
        <strain evidence="2">CBHHK200</strain>
    </source>
</reference>
<evidence type="ECO:0000313" key="2">
    <source>
        <dbReference type="EMBL" id="KAJ7022380.1"/>
    </source>
</evidence>
<feature type="region of interest" description="Disordered" evidence="1">
    <location>
        <begin position="165"/>
        <end position="374"/>
    </location>
</feature>
<dbReference type="EMBL" id="JARJCM010000211">
    <property type="protein sequence ID" value="KAJ7022380.1"/>
    <property type="molecule type" value="Genomic_DNA"/>
</dbReference>
<comment type="caution">
    <text evidence="2">The sequence shown here is derived from an EMBL/GenBank/DDBJ whole genome shotgun (WGS) entry which is preliminary data.</text>
</comment>
<feature type="compositionally biased region" description="Basic and acidic residues" evidence="1">
    <location>
        <begin position="137"/>
        <end position="147"/>
    </location>
</feature>
<protein>
    <submittedName>
        <fullName evidence="2">Uncharacterized protein</fullName>
    </submittedName>
</protein>
<organism evidence="2 3">
    <name type="scientific">Mycena alexandri</name>
    <dbReference type="NCBI Taxonomy" id="1745969"/>
    <lineage>
        <taxon>Eukaryota</taxon>
        <taxon>Fungi</taxon>
        <taxon>Dikarya</taxon>
        <taxon>Basidiomycota</taxon>
        <taxon>Agaricomycotina</taxon>
        <taxon>Agaricomycetes</taxon>
        <taxon>Agaricomycetidae</taxon>
        <taxon>Agaricales</taxon>
        <taxon>Marasmiineae</taxon>
        <taxon>Mycenaceae</taxon>
        <taxon>Mycena</taxon>
    </lineage>
</organism>
<keyword evidence="3" id="KW-1185">Reference proteome</keyword>
<feature type="compositionally biased region" description="Basic residues" evidence="1">
    <location>
        <begin position="222"/>
        <end position="238"/>
    </location>
</feature>